<proteinExistence type="predicted"/>
<organism evidence="2 3">
    <name type="scientific">Paralvinella palmiformis</name>
    <dbReference type="NCBI Taxonomy" id="53620"/>
    <lineage>
        <taxon>Eukaryota</taxon>
        <taxon>Metazoa</taxon>
        <taxon>Spiralia</taxon>
        <taxon>Lophotrochozoa</taxon>
        <taxon>Annelida</taxon>
        <taxon>Polychaeta</taxon>
        <taxon>Sedentaria</taxon>
        <taxon>Canalipalpata</taxon>
        <taxon>Terebellida</taxon>
        <taxon>Terebelliformia</taxon>
        <taxon>Alvinellidae</taxon>
        <taxon>Paralvinella</taxon>
    </lineage>
</organism>
<gene>
    <name evidence="2" type="ORF">LSH36_193g05000</name>
</gene>
<evidence type="ECO:0000313" key="3">
    <source>
        <dbReference type="Proteomes" id="UP001208570"/>
    </source>
</evidence>
<keyword evidence="3" id="KW-1185">Reference proteome</keyword>
<accession>A0AAD9N6J2</accession>
<dbReference type="PANTHER" id="PTHR46599">
    <property type="entry name" value="PIGGYBAC TRANSPOSABLE ELEMENT-DERIVED PROTEIN 4"/>
    <property type="match status" value="1"/>
</dbReference>
<dbReference type="EMBL" id="JAODUP010000193">
    <property type="protein sequence ID" value="KAK2157328.1"/>
    <property type="molecule type" value="Genomic_DNA"/>
</dbReference>
<sequence>MATKFGVWTHFNKILNKRLLTATTRTWDYTRNINTTDGLWELDMYWSLDPLLRVPAVADVMGKNRYQKINQYFHMNDNSDALPKTDPNYDPLFKVRPLLDLIKSRRHMHHNPGCEISIDEAMIKFNGRLEF</sequence>
<evidence type="ECO:0000259" key="1">
    <source>
        <dbReference type="Pfam" id="PF13843"/>
    </source>
</evidence>
<feature type="domain" description="PiggyBac transposable element-derived protein" evidence="1">
    <location>
        <begin position="41"/>
        <end position="131"/>
    </location>
</feature>
<dbReference type="Pfam" id="PF13843">
    <property type="entry name" value="DDE_Tnp_1_7"/>
    <property type="match status" value="1"/>
</dbReference>
<dbReference type="PANTHER" id="PTHR46599:SF3">
    <property type="entry name" value="PIGGYBAC TRANSPOSABLE ELEMENT-DERIVED PROTEIN 4"/>
    <property type="match status" value="1"/>
</dbReference>
<dbReference type="Proteomes" id="UP001208570">
    <property type="component" value="Unassembled WGS sequence"/>
</dbReference>
<dbReference type="AlphaFoldDB" id="A0AAD9N6J2"/>
<protein>
    <recommendedName>
        <fullName evidence="1">PiggyBac transposable element-derived protein domain-containing protein</fullName>
    </recommendedName>
</protein>
<evidence type="ECO:0000313" key="2">
    <source>
        <dbReference type="EMBL" id="KAK2157328.1"/>
    </source>
</evidence>
<reference evidence="2" key="1">
    <citation type="journal article" date="2023" name="Mol. Biol. Evol.">
        <title>Third-Generation Sequencing Reveals the Adaptive Role of the Epigenome in Three Deep-Sea Polychaetes.</title>
        <authorList>
            <person name="Perez M."/>
            <person name="Aroh O."/>
            <person name="Sun Y."/>
            <person name="Lan Y."/>
            <person name="Juniper S.K."/>
            <person name="Young C.R."/>
            <person name="Angers B."/>
            <person name="Qian P.Y."/>
        </authorList>
    </citation>
    <scope>NUCLEOTIDE SEQUENCE</scope>
    <source>
        <strain evidence="2">P08H-3</strain>
    </source>
</reference>
<comment type="caution">
    <text evidence="2">The sequence shown here is derived from an EMBL/GenBank/DDBJ whole genome shotgun (WGS) entry which is preliminary data.</text>
</comment>
<name>A0AAD9N6J2_9ANNE</name>
<dbReference type="InterPro" id="IPR029526">
    <property type="entry name" value="PGBD"/>
</dbReference>